<dbReference type="Pfam" id="PF13041">
    <property type="entry name" value="PPR_2"/>
    <property type="match status" value="3"/>
</dbReference>
<dbReference type="InterPro" id="IPR011990">
    <property type="entry name" value="TPR-like_helical_dom_sf"/>
</dbReference>
<evidence type="ECO:0000313" key="6">
    <source>
        <dbReference type="EMBL" id="KAJ7976027.1"/>
    </source>
</evidence>
<name>A0AAD7VHI2_QUISA</name>
<sequence>MATVIPPNSSTATSPTSFHYFHLCPSFLRNPISHYHRKPPPSPTQTSVASPSQCGTSPSSLSKSKDRHIFHFPASPTQTLESQKSSFYNAEAPFLSESFSERALPDKEDSFFDSLFHMLRLSARFGDTELAKAVHASILKLDEDTYLGNALIAAYVKLGLCSDAYGVFLGLSCPNVVSYTALISGLSKSNREDEALNLFFRMRSSGVAPNEYSLVAILATCSRIIELQLGVQIHAMVIKMGYLDSAFVANTLMGLYGKCGCSDIVLKLFDEIPQRDIASWNTVISSMVNECMYDKALHLFLDLQRNGTFGVDYFTLSTLFAACADSTSVMEGQQIHTHAIKIGLDANLSVRNALIGFYTKCGTVKDVEFLFESTSVKDVITWTAIITAYMNFGLVDLALEIFGKMPEKNPISYNALLTGFCQNGEGSKALDLFVKMVKGYIELTDFSLTSALSACSLLMDSKISEQIHGFILKFGFRSNSCIEVALLDMCTRCGRIADAEKIFFRWPIEEDCSIAWTSMICGYARNGQLDEAISLVHVSQSEGKMVMDEVASTSVLGLCGTIGFHEMGKQIHCHVLKSGFLSDSRVGNAIVSMYFKCWNTEHAIKMFSYIPRTDIVSWNCLIAGHLLHRQGDEALVVWSSMLEMSIKPDKVTFILIISAYKHTYSNLIHDCRSLFLSMRTGFGIEPSSEHYTSFVGVLGYWGLLEEAEETIHKMPFEPEASVWRALLNSCRLHNNTAIGKRVAKQILAMEPRDPSTYILISNLYSASGRWHCSEMVRENMRQMGLHKQPSESWIICQHKIHSFYARDRSHYQAKDVYRGLEILILECLKVGYVPDTSFVLHEVEEHQKKDFLFYHSAKLAATYGLLMTRPGTPIRIVKNILLCGDCHTFLKYVSVVTKREIFLRDSSGFHCFSNGKCSCKDYW</sequence>
<dbReference type="GO" id="GO:0008270">
    <property type="term" value="F:zinc ion binding"/>
    <property type="evidence" value="ECO:0007669"/>
    <property type="project" value="InterPro"/>
</dbReference>
<proteinExistence type="inferred from homology"/>
<feature type="domain" description="DYW" evidence="5">
    <location>
        <begin position="831"/>
        <end position="923"/>
    </location>
</feature>
<dbReference type="Gene3D" id="1.25.40.10">
    <property type="entry name" value="Tetratricopeptide repeat domain"/>
    <property type="match status" value="5"/>
</dbReference>
<comment type="caution">
    <text evidence="6">The sequence shown here is derived from an EMBL/GenBank/DDBJ whole genome shotgun (WGS) entry which is preliminary data.</text>
</comment>
<dbReference type="FunFam" id="1.25.40.10:FF:000679">
    <property type="entry name" value="Pentatricopeptide repeat-containing protein At5g03800"/>
    <property type="match status" value="1"/>
</dbReference>
<dbReference type="PANTHER" id="PTHR47926:SF512">
    <property type="entry name" value="REPEAT (PPR) SUPERFAMILY PROTEIN, PUTATIVE-RELATED"/>
    <property type="match status" value="1"/>
</dbReference>
<evidence type="ECO:0000256" key="4">
    <source>
        <dbReference type="SAM" id="MobiDB-lite"/>
    </source>
</evidence>
<feature type="repeat" description="PPR" evidence="3">
    <location>
        <begin position="175"/>
        <end position="209"/>
    </location>
</feature>
<organism evidence="6 7">
    <name type="scientific">Quillaja saponaria</name>
    <name type="common">Soap bark tree</name>
    <dbReference type="NCBI Taxonomy" id="32244"/>
    <lineage>
        <taxon>Eukaryota</taxon>
        <taxon>Viridiplantae</taxon>
        <taxon>Streptophyta</taxon>
        <taxon>Embryophyta</taxon>
        <taxon>Tracheophyta</taxon>
        <taxon>Spermatophyta</taxon>
        <taxon>Magnoliopsida</taxon>
        <taxon>eudicotyledons</taxon>
        <taxon>Gunneridae</taxon>
        <taxon>Pentapetalae</taxon>
        <taxon>rosids</taxon>
        <taxon>fabids</taxon>
        <taxon>Fabales</taxon>
        <taxon>Quillajaceae</taxon>
        <taxon>Quillaja</taxon>
    </lineage>
</organism>
<dbReference type="FunFam" id="1.25.40.10:FF:002102">
    <property type="entry name" value="Pentatricopeptide repeat-containing protein103"/>
    <property type="match status" value="1"/>
</dbReference>
<protein>
    <submittedName>
        <fullName evidence="6">Pentatricopeptide repeat-containing protein</fullName>
    </submittedName>
</protein>
<dbReference type="InterPro" id="IPR002885">
    <property type="entry name" value="PPR_rpt"/>
</dbReference>
<feature type="repeat" description="PPR" evidence="3">
    <location>
        <begin position="378"/>
        <end position="408"/>
    </location>
</feature>
<keyword evidence="7" id="KW-1185">Reference proteome</keyword>
<evidence type="ECO:0000313" key="7">
    <source>
        <dbReference type="Proteomes" id="UP001163823"/>
    </source>
</evidence>
<dbReference type="FunFam" id="1.25.40.10:FF:001564">
    <property type="entry name" value="Pentatricopeptide repeat-containing protein103"/>
    <property type="match status" value="1"/>
</dbReference>
<dbReference type="KEGG" id="qsa:O6P43_005858"/>
<feature type="repeat" description="PPR" evidence="3">
    <location>
        <begin position="409"/>
        <end position="443"/>
    </location>
</feature>
<keyword evidence="2" id="KW-0677">Repeat</keyword>
<evidence type="ECO:0000256" key="1">
    <source>
        <dbReference type="ARBA" id="ARBA00006643"/>
    </source>
</evidence>
<dbReference type="EMBL" id="JARAOO010000003">
    <property type="protein sequence ID" value="KAJ7976027.1"/>
    <property type="molecule type" value="Genomic_DNA"/>
</dbReference>
<feature type="region of interest" description="Disordered" evidence="4">
    <location>
        <begin position="34"/>
        <end position="64"/>
    </location>
</feature>
<feature type="repeat" description="PPR" evidence="3">
    <location>
        <begin position="276"/>
        <end position="310"/>
    </location>
</feature>
<dbReference type="FunFam" id="1.25.40.10:FF:000073">
    <property type="entry name" value="Pentatricopeptide repeat-containing protein chloroplastic"/>
    <property type="match status" value="1"/>
</dbReference>
<evidence type="ECO:0000256" key="2">
    <source>
        <dbReference type="ARBA" id="ARBA00022737"/>
    </source>
</evidence>
<dbReference type="Pfam" id="PF14432">
    <property type="entry name" value="DYW_deaminase"/>
    <property type="match status" value="1"/>
</dbReference>
<dbReference type="Pfam" id="PF20431">
    <property type="entry name" value="E_motif"/>
    <property type="match status" value="1"/>
</dbReference>
<dbReference type="GO" id="GO:0009451">
    <property type="term" value="P:RNA modification"/>
    <property type="evidence" value="ECO:0007669"/>
    <property type="project" value="InterPro"/>
</dbReference>
<accession>A0AAD7VHI2</accession>
<gene>
    <name evidence="6" type="ORF">O6P43_005858</name>
</gene>
<dbReference type="GO" id="GO:0003723">
    <property type="term" value="F:RNA binding"/>
    <property type="evidence" value="ECO:0007669"/>
    <property type="project" value="InterPro"/>
</dbReference>
<dbReference type="PROSITE" id="PS51375">
    <property type="entry name" value="PPR"/>
    <property type="match status" value="6"/>
</dbReference>
<dbReference type="InterPro" id="IPR046848">
    <property type="entry name" value="E_motif"/>
</dbReference>
<comment type="similarity">
    <text evidence="1">Belongs to the PPR family. PCMP-H subfamily.</text>
</comment>
<reference evidence="6" key="1">
    <citation type="journal article" date="2023" name="Science">
        <title>Elucidation of the pathway for biosynthesis of saponin adjuvants from the soapbark tree.</title>
        <authorList>
            <person name="Reed J."/>
            <person name="Orme A."/>
            <person name="El-Demerdash A."/>
            <person name="Owen C."/>
            <person name="Martin L.B.B."/>
            <person name="Misra R.C."/>
            <person name="Kikuchi S."/>
            <person name="Rejzek M."/>
            <person name="Martin A.C."/>
            <person name="Harkess A."/>
            <person name="Leebens-Mack J."/>
            <person name="Louveau T."/>
            <person name="Stephenson M.J."/>
            <person name="Osbourn A."/>
        </authorList>
    </citation>
    <scope>NUCLEOTIDE SEQUENCE</scope>
    <source>
        <strain evidence="6">S10</strain>
    </source>
</reference>
<feature type="repeat" description="PPR" evidence="3">
    <location>
        <begin position="614"/>
        <end position="648"/>
    </location>
</feature>
<dbReference type="NCBIfam" id="TIGR00756">
    <property type="entry name" value="PPR"/>
    <property type="match status" value="5"/>
</dbReference>
<evidence type="ECO:0000259" key="5">
    <source>
        <dbReference type="Pfam" id="PF14432"/>
    </source>
</evidence>
<dbReference type="PANTHER" id="PTHR47926">
    <property type="entry name" value="PENTATRICOPEPTIDE REPEAT-CONTAINING PROTEIN"/>
    <property type="match status" value="1"/>
</dbReference>
<dbReference type="Proteomes" id="UP001163823">
    <property type="component" value="Chromosome 3"/>
</dbReference>
<evidence type="ECO:0000256" key="3">
    <source>
        <dbReference type="PROSITE-ProRule" id="PRU00708"/>
    </source>
</evidence>
<dbReference type="Pfam" id="PF01535">
    <property type="entry name" value="PPR"/>
    <property type="match status" value="4"/>
</dbReference>
<dbReference type="InterPro" id="IPR046960">
    <property type="entry name" value="PPR_At4g14850-like_plant"/>
</dbReference>
<feature type="compositionally biased region" description="Polar residues" evidence="4">
    <location>
        <begin position="44"/>
        <end position="62"/>
    </location>
</feature>
<dbReference type="InterPro" id="IPR032867">
    <property type="entry name" value="DYW_dom"/>
</dbReference>
<dbReference type="AlphaFoldDB" id="A0AAD7VHI2"/>
<feature type="repeat" description="PPR" evidence="3">
    <location>
        <begin position="512"/>
        <end position="546"/>
    </location>
</feature>
<dbReference type="Pfam" id="PF13812">
    <property type="entry name" value="PPR_3"/>
    <property type="match status" value="1"/>
</dbReference>